<dbReference type="OrthoDB" id="9795692at2"/>
<dbReference type="Proteomes" id="UP000245137">
    <property type="component" value="Unassembled WGS sequence"/>
</dbReference>
<proteinExistence type="predicted"/>
<dbReference type="EC" id="4.3.2.7" evidence="1"/>
<keyword evidence="2" id="KW-0456">Lyase</keyword>
<reference evidence="3 4" key="1">
    <citation type="journal article" date="2018" name="Appl. Microbiol. Biotechnol.">
        <title>Co-cultivation of the strictly anaerobic methanogen Methanosarcina barkeri with aerobic methanotrophs in an oxygen-limited membrane bioreactor.</title>
        <authorList>
            <person name="In 't Zandt M.H."/>
            <person name="van den Bosch T.J.M."/>
            <person name="Rijkers R."/>
            <person name="van Kessel M.A.H.J."/>
            <person name="Jetten M.S.M."/>
            <person name="Welte C.U."/>
        </authorList>
    </citation>
    <scope>NUCLEOTIDE SEQUENCE [LARGE SCALE GENOMIC DNA]</scope>
    <source>
        <strain evidence="3 4">DSM 17706</strain>
    </source>
</reference>
<dbReference type="GO" id="GO:0061928">
    <property type="term" value="F:glutathione specific gamma-glutamylcyclotransferase activity"/>
    <property type="evidence" value="ECO:0007669"/>
    <property type="project" value="UniProtKB-EC"/>
</dbReference>
<dbReference type="CDD" id="cd06661">
    <property type="entry name" value="GGCT_like"/>
    <property type="match status" value="1"/>
</dbReference>
<dbReference type="InterPro" id="IPR036568">
    <property type="entry name" value="GGCT-like_sf"/>
</dbReference>
<evidence type="ECO:0000256" key="1">
    <source>
        <dbReference type="ARBA" id="ARBA00012344"/>
    </source>
</evidence>
<dbReference type="InterPro" id="IPR013024">
    <property type="entry name" value="GGCT-like"/>
</dbReference>
<evidence type="ECO:0000313" key="4">
    <source>
        <dbReference type="Proteomes" id="UP000245137"/>
    </source>
</evidence>
<keyword evidence="4" id="KW-1185">Reference proteome</keyword>
<keyword evidence="3" id="KW-0808">Transferase</keyword>
<dbReference type="Pfam" id="PF04752">
    <property type="entry name" value="ChaC"/>
    <property type="match status" value="1"/>
</dbReference>
<dbReference type="GO" id="GO:0005737">
    <property type="term" value="C:cytoplasm"/>
    <property type="evidence" value="ECO:0007669"/>
    <property type="project" value="TreeGrafter"/>
</dbReference>
<accession>A0A2U1SQT8</accession>
<dbReference type="EMBL" id="PUIV01000013">
    <property type="protein sequence ID" value="PWB93976.1"/>
    <property type="molecule type" value="Genomic_DNA"/>
</dbReference>
<dbReference type="Gene3D" id="3.10.490.10">
    <property type="entry name" value="Gamma-glutamyl cyclotransferase-like"/>
    <property type="match status" value="1"/>
</dbReference>
<organism evidence="3 4">
    <name type="scientific">Methylosinus sporium</name>
    <dbReference type="NCBI Taxonomy" id="428"/>
    <lineage>
        <taxon>Bacteria</taxon>
        <taxon>Pseudomonadati</taxon>
        <taxon>Pseudomonadota</taxon>
        <taxon>Alphaproteobacteria</taxon>
        <taxon>Hyphomicrobiales</taxon>
        <taxon>Methylocystaceae</taxon>
        <taxon>Methylosinus</taxon>
    </lineage>
</organism>
<evidence type="ECO:0000256" key="2">
    <source>
        <dbReference type="ARBA" id="ARBA00023239"/>
    </source>
</evidence>
<dbReference type="PANTHER" id="PTHR12192">
    <property type="entry name" value="CATION TRANSPORT PROTEIN CHAC-RELATED"/>
    <property type="match status" value="1"/>
</dbReference>
<gene>
    <name evidence="3" type="ORF">C5689_10325</name>
</gene>
<evidence type="ECO:0000313" key="3">
    <source>
        <dbReference type="EMBL" id="PWB93976.1"/>
    </source>
</evidence>
<dbReference type="GO" id="GO:0006751">
    <property type="term" value="P:glutathione catabolic process"/>
    <property type="evidence" value="ECO:0007669"/>
    <property type="project" value="InterPro"/>
</dbReference>
<dbReference type="GO" id="GO:0016740">
    <property type="term" value="F:transferase activity"/>
    <property type="evidence" value="ECO:0007669"/>
    <property type="project" value="UniProtKB-KW"/>
</dbReference>
<comment type="caution">
    <text evidence="3">The sequence shown here is derived from an EMBL/GenBank/DDBJ whole genome shotgun (WGS) entry which is preliminary data.</text>
</comment>
<dbReference type="PANTHER" id="PTHR12192:SF2">
    <property type="entry name" value="GLUTATHIONE-SPECIFIC GAMMA-GLUTAMYLCYCLOTRANSFERASE 2"/>
    <property type="match status" value="1"/>
</dbReference>
<dbReference type="RefSeq" id="WP_108917197.1">
    <property type="nucleotide sequence ID" value="NZ_BGJY01000010.1"/>
</dbReference>
<protein>
    <recommendedName>
        <fullName evidence="1">glutathione-specific gamma-glutamylcyclotransferase</fullName>
        <ecNumber evidence="1">4.3.2.7</ecNumber>
    </recommendedName>
</protein>
<dbReference type="InterPro" id="IPR006840">
    <property type="entry name" value="ChaC"/>
</dbReference>
<sequence>MATMDGDFWVFGYGSLMWRPGFEFLESGLAWVHGYHRSLCVFSHVHRGTRERPGLVLGLDYGGSCLGVAFRVRGAAREETIAYLRARELVTSVYVERNVGLRFAEGGSARALAFIVDRAHEQYAGRLSIDEMTRLVEGGVGASGDNPSYVRNTHAHLQQLDIHDPSLAEIVRRLAAREAPLAETA</sequence>
<dbReference type="SUPFAM" id="SSF110857">
    <property type="entry name" value="Gamma-glutamyl cyclotransferase-like"/>
    <property type="match status" value="1"/>
</dbReference>
<dbReference type="AlphaFoldDB" id="A0A2U1SQT8"/>
<name>A0A2U1SQT8_METSR</name>